<organism evidence="1 2">
    <name type="scientific">Prochlorothrix hollandica PCC 9006 = CALU 1027</name>
    <dbReference type="NCBI Taxonomy" id="317619"/>
    <lineage>
        <taxon>Bacteria</taxon>
        <taxon>Bacillati</taxon>
        <taxon>Cyanobacteriota</taxon>
        <taxon>Cyanophyceae</taxon>
        <taxon>Prochlorotrichales</taxon>
        <taxon>Prochlorotrichaceae</taxon>
        <taxon>Prochlorothrix</taxon>
    </lineage>
</organism>
<name>A0A0M2PNS1_PROHO</name>
<evidence type="ECO:0008006" key="3">
    <source>
        <dbReference type="Google" id="ProtNLM"/>
    </source>
</evidence>
<gene>
    <name evidence="1" type="ORF">PROH_20360</name>
</gene>
<proteinExistence type="predicted"/>
<dbReference type="SUPFAM" id="SSF51445">
    <property type="entry name" value="(Trans)glycosidases"/>
    <property type="match status" value="1"/>
</dbReference>
<keyword evidence="2" id="KW-1185">Reference proteome</keyword>
<protein>
    <recommendedName>
        <fullName evidence="3">Alpha-amylase</fullName>
    </recommendedName>
</protein>
<accession>A0A0M2PNS1</accession>
<dbReference type="EMBL" id="AJTX02000010">
    <property type="protein sequence ID" value="KKI98260.1"/>
    <property type="molecule type" value="Genomic_DNA"/>
</dbReference>
<comment type="caution">
    <text evidence="1">The sequence shown here is derived from an EMBL/GenBank/DDBJ whole genome shotgun (WGS) entry which is preliminary data.</text>
</comment>
<dbReference type="STRING" id="317619.GCA_000332315_02954"/>
<evidence type="ECO:0000313" key="1">
    <source>
        <dbReference type="EMBL" id="KKI98260.1"/>
    </source>
</evidence>
<dbReference type="AlphaFoldDB" id="A0A0M2PNS1"/>
<reference evidence="1" key="1">
    <citation type="submission" date="2012-04" db="EMBL/GenBank/DDBJ databases">
        <authorList>
            <person name="Borisov I.G."/>
            <person name="Ivanikova N.V."/>
            <person name="Pinevich A.V."/>
        </authorList>
    </citation>
    <scope>NUCLEOTIDE SEQUENCE</scope>
    <source>
        <strain evidence="1">CALU 1027</strain>
    </source>
</reference>
<dbReference type="Proteomes" id="UP000034681">
    <property type="component" value="Unassembled WGS sequence"/>
</dbReference>
<dbReference type="Gene3D" id="3.20.20.80">
    <property type="entry name" value="Glycosidases"/>
    <property type="match status" value="1"/>
</dbReference>
<evidence type="ECO:0000313" key="2">
    <source>
        <dbReference type="Proteomes" id="UP000034681"/>
    </source>
</evidence>
<sequence>MRSLKQLFPLAKNAPAPGIATTPPAPPRHPQSWFGGYQPDYLTHISQVYSDGSVDIAVRVYWPRLSGKGIGDPTQIQDSGVQVRVEDGPWQDLTAPHAEYKCWSAQLDRVLEGSAIHFRYRDGQGVWQAFAPLTDLETLYGTTYVPSLTYEWEHQAPRYDHAKVLLETTLEGLLAGYKGGKFAGRDLDELSQVSIADRMIATDIPGQLAAWNIDEVMVPVCASVANRSHLDPKFNYLTYNFIEIDWQVGGIAAFKRLVDRFYGYQIQLIPDLIFAHQVRNPFAGSLDQIQDPHSGMAVFVDPDPFLFRDYGTWMLNLAEPHFRQLLAEKMVTFAQKYHLKVLRIDYVDGLILQYSNRNQNYAEEFIRELKAALRQHCPDVVTLGETFEVAGNPAVQDFIDVFYAPIGFTIVEELYKPPSQMERPLYPNMEVLAGHAHQVLQSKRREAYYAQLHDETWYCQHIVQGRPYVPWAYGGNPAQLAKNQGEELVAMGLLEPPQLLEFVRRTVRNAEALTMFLANLRYMFVPSVDALSLGCLDDPDQWKVAWKGVSPSQLEAWEATGLDRRDILWQHQHHRQDLVTLRGLFRRYTKVDESTYQPLVTIEMNHHDSGASLLSLFRLNPSLVEDSLLVVFNFGANVFKGEVTYEVPIPEGFDGPWAVLFDGDCPNPDLAKAASTPLARSYGTGTLLQTVQGQYSNRSAVLRLEIGARSLVVLNYRGGPAR</sequence>
<dbReference type="eggNOG" id="COG0296">
    <property type="taxonomic scope" value="Bacteria"/>
</dbReference>
<dbReference type="InterPro" id="IPR017853">
    <property type="entry name" value="GH"/>
</dbReference>